<gene>
    <name evidence="8" type="ORF">V1634_20360</name>
</gene>
<feature type="transmembrane region" description="Helical" evidence="6">
    <location>
        <begin position="547"/>
        <end position="566"/>
    </location>
</feature>
<accession>A0ABU7SH11</accession>
<feature type="transmembrane region" description="Helical" evidence="6">
    <location>
        <begin position="325"/>
        <end position="348"/>
    </location>
</feature>
<comment type="caution">
    <text evidence="8">The sequence shown here is derived from an EMBL/GenBank/DDBJ whole genome shotgun (WGS) entry which is preliminary data.</text>
</comment>
<reference evidence="8 9" key="1">
    <citation type="submission" date="2024-01" db="EMBL/GenBank/DDBJ databases">
        <title>Genome insights into Plantactinospora veratri sp. nov.</title>
        <authorList>
            <person name="Wang L."/>
        </authorList>
    </citation>
    <scope>NUCLEOTIDE SEQUENCE [LARGE SCALE GENOMIC DNA]</scope>
    <source>
        <strain evidence="8 9">NEAU-FHS4</strain>
    </source>
</reference>
<evidence type="ECO:0000256" key="1">
    <source>
        <dbReference type="ARBA" id="ARBA00004651"/>
    </source>
</evidence>
<keyword evidence="4 6" id="KW-1133">Transmembrane helix</keyword>
<evidence type="ECO:0000256" key="3">
    <source>
        <dbReference type="ARBA" id="ARBA00022692"/>
    </source>
</evidence>
<dbReference type="Proteomes" id="UP001339911">
    <property type="component" value="Unassembled WGS sequence"/>
</dbReference>
<sequence>MRSRPRFDAGPLLLIAVVVVSVVLFAAAVPPLIRATADVAVQDAVRQAGDDAAVRVHTGWEPDAGPHGGRVRDPYLAEIVDDVAGMAEDELGPELAAMLRPPISTVTSGTLKITDGSVQRTFRLSYLAGDASTGGGPGVTWIAGGAPRPAVPERDSRIEVPYGGPPWPVQVGLSKADAEALGVGPGDRIPLVDQQNRKKHVQVSGIFEATDPDDPAWRLAPWLLRPVPGVDGVGSTRLAGLLSADSLPDARLAFEDDELDRVVWFGPEPEALGQDSAARVAATVVALKTSSGSSSLYGGTLRWETRLDVVLRDVRTRIAAATAQASVLLIGVLTVTVLVLLLAADLLVRRRVPALSAARQRGVALPDLATELLVESTVLTLVATAVGLGLAAAVAPGVSLGAAAPVVLAAVAAGPVLGTLAAARATRGRRVLANRAARRWVRRTGELRRATLEVGLVVAAVAAFVALRQRGILPAVPAGAPTGPDAGRDSGLALPASAPALGALAGALVLLRLLPVGTRFALRRSLRSRRPLAVFGAARAAATSARVLPPLLLVTAVALASFTVTLQATVVQGLAAGAWRTVGADARLDVVSADAAATGAVAQRIVAAPGVRQVVVAEVADGDRITADSVLVAPRLVIVDAAAFRRLLATTPLPDGPELDRLAVPGPGPVPALVRSADGGLRPGMRLELRRREGPGIPLAAVGTAPTVGDADDVVVVDAAAVAAAGVPVVPNTVWAAGPGAARAVSDNAGAGDTAIREEVLAQRRNEPLSLGLLRLGWISAAILLALGLLGLALGSAASAPERWQTLTRLRTLGLRPADARWVAAGELLPPVVVAAVGGPLLGVLLASQLLGPLALRRLTGQITDPALALPWWQLGLFAAALLVAVVSVIRIEFALRRRWRLGEVLRAGGG</sequence>
<feature type="transmembrane region" description="Helical" evidence="6">
    <location>
        <begin position="400"/>
        <end position="426"/>
    </location>
</feature>
<feature type="transmembrane region" description="Helical" evidence="6">
    <location>
        <begin position="822"/>
        <end position="852"/>
    </location>
</feature>
<feature type="domain" description="ABC3 transporter permease C-terminal" evidence="7">
    <location>
        <begin position="779"/>
        <end position="889"/>
    </location>
</feature>
<feature type="transmembrane region" description="Helical" evidence="6">
    <location>
        <begin position="500"/>
        <end position="522"/>
    </location>
</feature>
<feature type="transmembrane region" description="Helical" evidence="6">
    <location>
        <begin position="447"/>
        <end position="467"/>
    </location>
</feature>
<evidence type="ECO:0000313" key="9">
    <source>
        <dbReference type="Proteomes" id="UP001339911"/>
    </source>
</evidence>
<proteinExistence type="predicted"/>
<feature type="transmembrane region" description="Helical" evidence="6">
    <location>
        <begin position="776"/>
        <end position="801"/>
    </location>
</feature>
<keyword evidence="9" id="KW-1185">Reference proteome</keyword>
<feature type="transmembrane region" description="Helical" evidence="6">
    <location>
        <begin position="368"/>
        <end position="394"/>
    </location>
</feature>
<evidence type="ECO:0000256" key="4">
    <source>
        <dbReference type="ARBA" id="ARBA00022989"/>
    </source>
</evidence>
<dbReference type="Pfam" id="PF02687">
    <property type="entry name" value="FtsX"/>
    <property type="match status" value="1"/>
</dbReference>
<dbReference type="RefSeq" id="WP_331209481.1">
    <property type="nucleotide sequence ID" value="NZ_JAZGQL010000015.1"/>
</dbReference>
<protein>
    <submittedName>
        <fullName evidence="8">FtsX-like permease family protein</fullName>
    </submittedName>
</protein>
<evidence type="ECO:0000259" key="7">
    <source>
        <dbReference type="Pfam" id="PF02687"/>
    </source>
</evidence>
<dbReference type="InterPro" id="IPR003838">
    <property type="entry name" value="ABC3_permease_C"/>
</dbReference>
<keyword evidence="2" id="KW-1003">Cell membrane</keyword>
<evidence type="ECO:0000313" key="8">
    <source>
        <dbReference type="EMBL" id="MEE6309195.1"/>
    </source>
</evidence>
<name>A0ABU7SH11_9ACTN</name>
<feature type="transmembrane region" description="Helical" evidence="6">
    <location>
        <begin position="12"/>
        <end position="33"/>
    </location>
</feature>
<keyword evidence="3 6" id="KW-0812">Transmembrane</keyword>
<evidence type="ECO:0000256" key="5">
    <source>
        <dbReference type="ARBA" id="ARBA00023136"/>
    </source>
</evidence>
<comment type="subcellular location">
    <subcellularLocation>
        <location evidence="1">Cell membrane</location>
        <topology evidence="1">Multi-pass membrane protein</topology>
    </subcellularLocation>
</comment>
<organism evidence="8 9">
    <name type="scientific">Plantactinospora veratri</name>
    <dbReference type="NCBI Taxonomy" id="1436122"/>
    <lineage>
        <taxon>Bacteria</taxon>
        <taxon>Bacillati</taxon>
        <taxon>Actinomycetota</taxon>
        <taxon>Actinomycetes</taxon>
        <taxon>Micromonosporales</taxon>
        <taxon>Micromonosporaceae</taxon>
        <taxon>Plantactinospora</taxon>
    </lineage>
</organism>
<evidence type="ECO:0000256" key="6">
    <source>
        <dbReference type="SAM" id="Phobius"/>
    </source>
</evidence>
<dbReference type="EMBL" id="JAZGQL010000015">
    <property type="protein sequence ID" value="MEE6309195.1"/>
    <property type="molecule type" value="Genomic_DNA"/>
</dbReference>
<evidence type="ECO:0000256" key="2">
    <source>
        <dbReference type="ARBA" id="ARBA00022475"/>
    </source>
</evidence>
<keyword evidence="5 6" id="KW-0472">Membrane</keyword>
<feature type="transmembrane region" description="Helical" evidence="6">
    <location>
        <begin position="872"/>
        <end position="892"/>
    </location>
</feature>